<sequence length="127" mass="14802">MKSDLWPTMEKFTLSQNMRAISDMKFSKFLLRVANGEEPTDAKGNIQLLQQMIVPYDNEEEYMSNQAILAPRNDQVDRLNEKLIAQFPGEAINYTTFDEAMDDTHNYYMQEFFNSLTPNGMPPHKRV</sequence>
<name>A0AAV3QLF0_LITER</name>
<dbReference type="PANTHER" id="PTHR10492:SF94">
    <property type="entry name" value="ATP-DEPENDENT DNA HELICASE"/>
    <property type="match status" value="1"/>
</dbReference>
<evidence type="ECO:0000313" key="1">
    <source>
        <dbReference type="EMBL" id="GAA0164086.1"/>
    </source>
</evidence>
<accession>A0AAV3QLF0</accession>
<protein>
    <recommendedName>
        <fullName evidence="3">ATP-dependent DNA helicase</fullName>
    </recommendedName>
</protein>
<keyword evidence="2" id="KW-1185">Reference proteome</keyword>
<gene>
    <name evidence="1" type="ORF">LIER_19805</name>
</gene>
<dbReference type="Proteomes" id="UP001454036">
    <property type="component" value="Unassembled WGS sequence"/>
</dbReference>
<dbReference type="PANTHER" id="PTHR10492">
    <property type="match status" value="1"/>
</dbReference>
<reference evidence="1 2" key="1">
    <citation type="submission" date="2024-01" db="EMBL/GenBank/DDBJ databases">
        <title>The complete chloroplast genome sequence of Lithospermum erythrorhizon: insights into the phylogenetic relationship among Boraginaceae species and the maternal lineages of purple gromwells.</title>
        <authorList>
            <person name="Okada T."/>
            <person name="Watanabe K."/>
        </authorList>
    </citation>
    <scope>NUCLEOTIDE SEQUENCE [LARGE SCALE GENOMIC DNA]</scope>
</reference>
<evidence type="ECO:0000313" key="2">
    <source>
        <dbReference type="Proteomes" id="UP001454036"/>
    </source>
</evidence>
<evidence type="ECO:0008006" key="3">
    <source>
        <dbReference type="Google" id="ProtNLM"/>
    </source>
</evidence>
<dbReference type="AlphaFoldDB" id="A0AAV3QLF0"/>
<dbReference type="EMBL" id="BAABME010004948">
    <property type="protein sequence ID" value="GAA0164086.1"/>
    <property type="molecule type" value="Genomic_DNA"/>
</dbReference>
<proteinExistence type="predicted"/>
<comment type="caution">
    <text evidence="1">The sequence shown here is derived from an EMBL/GenBank/DDBJ whole genome shotgun (WGS) entry which is preliminary data.</text>
</comment>
<organism evidence="1 2">
    <name type="scientific">Lithospermum erythrorhizon</name>
    <name type="common">Purple gromwell</name>
    <name type="synonym">Lithospermum officinale var. erythrorhizon</name>
    <dbReference type="NCBI Taxonomy" id="34254"/>
    <lineage>
        <taxon>Eukaryota</taxon>
        <taxon>Viridiplantae</taxon>
        <taxon>Streptophyta</taxon>
        <taxon>Embryophyta</taxon>
        <taxon>Tracheophyta</taxon>
        <taxon>Spermatophyta</taxon>
        <taxon>Magnoliopsida</taxon>
        <taxon>eudicotyledons</taxon>
        <taxon>Gunneridae</taxon>
        <taxon>Pentapetalae</taxon>
        <taxon>asterids</taxon>
        <taxon>lamiids</taxon>
        <taxon>Boraginales</taxon>
        <taxon>Boraginaceae</taxon>
        <taxon>Boraginoideae</taxon>
        <taxon>Lithospermeae</taxon>
        <taxon>Lithospermum</taxon>
    </lineage>
</organism>